<dbReference type="OrthoDB" id="9770492at2"/>
<feature type="transmembrane region" description="Helical" evidence="4">
    <location>
        <begin position="221"/>
        <end position="246"/>
    </location>
</feature>
<dbReference type="InterPro" id="IPR020846">
    <property type="entry name" value="MFS_dom"/>
</dbReference>
<evidence type="ECO:0000256" key="3">
    <source>
        <dbReference type="ARBA" id="ARBA00023136"/>
    </source>
</evidence>
<dbReference type="PANTHER" id="PTHR43129:SF1">
    <property type="entry name" value="FOSMIDOMYCIN RESISTANCE PROTEIN"/>
    <property type="match status" value="1"/>
</dbReference>
<dbReference type="Gene3D" id="1.20.1250.20">
    <property type="entry name" value="MFS general substrate transporter like domains"/>
    <property type="match status" value="1"/>
</dbReference>
<dbReference type="PROSITE" id="PS50850">
    <property type="entry name" value="MFS"/>
    <property type="match status" value="1"/>
</dbReference>
<feature type="transmembrane region" description="Helical" evidence="4">
    <location>
        <begin position="374"/>
        <end position="392"/>
    </location>
</feature>
<keyword evidence="1 4" id="KW-0812">Transmembrane</keyword>
<feature type="transmembrane region" description="Helical" evidence="4">
    <location>
        <begin position="107"/>
        <end position="123"/>
    </location>
</feature>
<feature type="transmembrane region" description="Helical" evidence="4">
    <location>
        <begin position="312"/>
        <end position="333"/>
    </location>
</feature>
<evidence type="ECO:0000313" key="7">
    <source>
        <dbReference type="Proteomes" id="UP000199347"/>
    </source>
</evidence>
<proteinExistence type="predicted"/>
<evidence type="ECO:0000256" key="4">
    <source>
        <dbReference type="SAM" id="Phobius"/>
    </source>
</evidence>
<feature type="transmembrane region" description="Helical" evidence="4">
    <location>
        <begin position="171"/>
        <end position="190"/>
    </location>
</feature>
<evidence type="ECO:0000259" key="5">
    <source>
        <dbReference type="PROSITE" id="PS50850"/>
    </source>
</evidence>
<evidence type="ECO:0000313" key="6">
    <source>
        <dbReference type="EMBL" id="SCZ32909.1"/>
    </source>
</evidence>
<dbReference type="InterPro" id="IPR011701">
    <property type="entry name" value="MFS"/>
</dbReference>
<name>A0A1G5N857_AFIMA</name>
<feature type="transmembrane region" description="Helical" evidence="4">
    <location>
        <begin position="287"/>
        <end position="306"/>
    </location>
</feature>
<dbReference type="PANTHER" id="PTHR43129">
    <property type="entry name" value="FOSMIDOMYCIN RESISTANCE PROTEIN"/>
    <property type="match status" value="1"/>
</dbReference>
<feature type="domain" description="Major facilitator superfamily (MFS) profile" evidence="5">
    <location>
        <begin position="18"/>
        <end position="398"/>
    </location>
</feature>
<feature type="transmembrane region" description="Helical" evidence="4">
    <location>
        <begin position="345"/>
        <end position="368"/>
    </location>
</feature>
<dbReference type="InterPro" id="IPR036259">
    <property type="entry name" value="MFS_trans_sf"/>
</dbReference>
<keyword evidence="7" id="KW-1185">Reference proteome</keyword>
<evidence type="ECO:0000256" key="1">
    <source>
        <dbReference type="ARBA" id="ARBA00022692"/>
    </source>
</evidence>
<dbReference type="AlphaFoldDB" id="A0A1G5N857"/>
<protein>
    <submittedName>
        <fullName evidence="6">MFS transporter, FSR family, fosmidomycin resistance protein</fullName>
    </submittedName>
</protein>
<sequence>MTSVTASRSGSGGTAFAVLGAASFCHLLNDMMQSLVIAAYPIFKSEFDLSFAQLGLLTLTYQATASMLQPLVGLYTDRRPQPYSLPVGMSSTLCGLLALAFASSYPGLLVGSALLGIGSSIFHPESSRLARLTSGGAHGLAQSIFQVGGNAGASLGPIVVAFFVLPRGQESIAWFALVALCGIIVLTRLGGWYKRHAERRPVARRGSGEESGLGRREIARALALLFGLILSKYFYLASFTSYYVFYLMHRFGLPQGEAQLYLFVFLASVAAGTLIGGPVGDRIGRKAVIWTSIAGVLPFTLVLPYVGLPATAALSVLIGLILSSAFSAIVVYAQELMPGRVGMVSGLFFGLAFGMGGIGAALVGVLADWTSIEFVYKICAFLPAMGFLAAFLPDAEGRRRARLEAHLSSSASER</sequence>
<reference evidence="6 7" key="1">
    <citation type="submission" date="2016-10" db="EMBL/GenBank/DDBJ databases">
        <authorList>
            <person name="de Groot N.N."/>
        </authorList>
    </citation>
    <scope>NUCLEOTIDE SEQUENCE [LARGE SCALE GENOMIC DNA]</scope>
    <source>
        <strain evidence="6 7">DSM 2698</strain>
    </source>
</reference>
<dbReference type="STRING" id="1120955.SAMN03080610_01604"/>
<dbReference type="RefSeq" id="WP_092811283.1">
    <property type="nucleotide sequence ID" value="NZ_FMVW01000002.1"/>
</dbReference>
<gene>
    <name evidence="6" type="ORF">SAMN03080610_01604</name>
</gene>
<feature type="transmembrane region" description="Helical" evidence="4">
    <location>
        <begin position="144"/>
        <end position="165"/>
    </location>
</feature>
<keyword evidence="3 4" id="KW-0472">Membrane</keyword>
<keyword evidence="2 4" id="KW-1133">Transmembrane helix</keyword>
<dbReference type="EMBL" id="FMVW01000002">
    <property type="protein sequence ID" value="SCZ32909.1"/>
    <property type="molecule type" value="Genomic_DNA"/>
</dbReference>
<feature type="transmembrane region" description="Helical" evidence="4">
    <location>
        <begin position="258"/>
        <end position="275"/>
    </location>
</feature>
<dbReference type="Proteomes" id="UP000199347">
    <property type="component" value="Unassembled WGS sequence"/>
</dbReference>
<dbReference type="Pfam" id="PF07690">
    <property type="entry name" value="MFS_1"/>
    <property type="match status" value="1"/>
</dbReference>
<accession>A0A1G5N857</accession>
<dbReference type="CDD" id="cd17478">
    <property type="entry name" value="MFS_FsR"/>
    <property type="match status" value="1"/>
</dbReference>
<dbReference type="SUPFAM" id="SSF103473">
    <property type="entry name" value="MFS general substrate transporter"/>
    <property type="match status" value="1"/>
</dbReference>
<organism evidence="6 7">
    <name type="scientific">Afifella marina DSM 2698</name>
    <dbReference type="NCBI Taxonomy" id="1120955"/>
    <lineage>
        <taxon>Bacteria</taxon>
        <taxon>Pseudomonadati</taxon>
        <taxon>Pseudomonadota</taxon>
        <taxon>Alphaproteobacteria</taxon>
        <taxon>Hyphomicrobiales</taxon>
        <taxon>Afifellaceae</taxon>
        <taxon>Afifella</taxon>
    </lineage>
</organism>
<evidence type="ECO:0000256" key="2">
    <source>
        <dbReference type="ARBA" id="ARBA00022989"/>
    </source>
</evidence>
<dbReference type="GO" id="GO:0005886">
    <property type="term" value="C:plasma membrane"/>
    <property type="evidence" value="ECO:0007669"/>
    <property type="project" value="TreeGrafter"/>
</dbReference>
<dbReference type="GO" id="GO:0022857">
    <property type="term" value="F:transmembrane transporter activity"/>
    <property type="evidence" value="ECO:0007669"/>
    <property type="project" value="InterPro"/>
</dbReference>